<evidence type="ECO:0000313" key="3">
    <source>
        <dbReference type="Proteomes" id="UP000594037"/>
    </source>
</evidence>
<organism evidence="2 3">
    <name type="scientific">uncultured phage cr3_1</name>
    <dbReference type="NCBI Taxonomy" id="2772065"/>
    <lineage>
        <taxon>Viruses</taxon>
        <taxon>Duplodnaviria</taxon>
        <taxon>Heunggongvirae</taxon>
        <taxon>Uroviricota</taxon>
        <taxon>Caudoviricetes</taxon>
        <taxon>Crassvirales</taxon>
        <taxon>Intestiviridae</taxon>
        <taxon>Crudevirinae</taxon>
        <taxon>Diorhovirus</taxon>
        <taxon>Diorhovirus intestinalis</taxon>
    </lineage>
</organism>
<protein>
    <recommendedName>
        <fullName evidence="1">DUF7841 domain-containing protein</fullName>
    </recommendedName>
</protein>
<keyword evidence="3" id="KW-1185">Reference proteome</keyword>
<dbReference type="EMBL" id="MT774381">
    <property type="protein sequence ID" value="QOR58571.1"/>
    <property type="molecule type" value="Genomic_DNA"/>
</dbReference>
<name>A0A7M1RXK2_9CAUD</name>
<proteinExistence type="predicted"/>
<accession>A0A7M1RXK2</accession>
<dbReference type="KEGG" id="vg:65129049"/>
<sequence length="169" mass="20399">MHKFKEMVDHYKSTHRLDNETAWDIISSFDSHFQHKTQEDKDACWEIMCNIHEKIKGPHFDEVYGEWQVEEMYHIDGKGNKITRHMFTPEDAKKIYDKRVRSINSNITIWDVYVALNAQYHDNIVLYEKWFGNISEDEMKEKIIEATIVNWFEDVDADDDKVWEYFKAI</sequence>
<dbReference type="Pfam" id="PF25223">
    <property type="entry name" value="DUF7841"/>
    <property type="match status" value="1"/>
</dbReference>
<dbReference type="GeneID" id="65129049"/>
<feature type="domain" description="DUF7841" evidence="1">
    <location>
        <begin position="46"/>
        <end position="167"/>
    </location>
</feature>
<evidence type="ECO:0000259" key="1">
    <source>
        <dbReference type="Pfam" id="PF25223"/>
    </source>
</evidence>
<dbReference type="InterPro" id="IPR057163">
    <property type="entry name" value="DUF7841"/>
</dbReference>
<reference evidence="2 3" key="1">
    <citation type="submission" date="2020-07" db="EMBL/GenBank/DDBJ databases">
        <title>Taxonomic proposal: Crassvirales, a new order of highly abundant and diverse bacterial viruses.</title>
        <authorList>
            <person name="Shkoporov A.N."/>
            <person name="Stockdale S.R."/>
            <person name="Guerin E."/>
            <person name="Ross R.P."/>
            <person name="Hill C."/>
        </authorList>
    </citation>
    <scope>NUCLEOTIDE SEQUENCE [LARGE SCALE GENOMIC DNA]</scope>
</reference>
<evidence type="ECO:0000313" key="2">
    <source>
        <dbReference type="EMBL" id="QOR58571.1"/>
    </source>
</evidence>
<dbReference type="RefSeq" id="YP_010110729.1">
    <property type="nucleotide sequence ID" value="NC_055874.1"/>
</dbReference>
<dbReference type="Proteomes" id="UP000594037">
    <property type="component" value="Segment"/>
</dbReference>